<evidence type="ECO:0000256" key="9">
    <source>
        <dbReference type="ARBA" id="ARBA00022840"/>
    </source>
</evidence>
<evidence type="ECO:0000256" key="3">
    <source>
        <dbReference type="ARBA" id="ARBA00012438"/>
    </source>
</evidence>
<comment type="caution">
    <text evidence="17">The sequence shown here is derived from an EMBL/GenBank/DDBJ whole genome shotgun (WGS) entry which is preliminary data.</text>
</comment>
<feature type="signal peptide" evidence="14">
    <location>
        <begin position="1"/>
        <end position="17"/>
    </location>
</feature>
<dbReference type="Gene3D" id="3.30.450.350">
    <property type="entry name" value="CHASE domain"/>
    <property type="match status" value="1"/>
</dbReference>
<dbReference type="Gene3D" id="3.30.565.10">
    <property type="entry name" value="Histidine kinase-like ATPase, C-terminal domain"/>
    <property type="match status" value="1"/>
</dbReference>
<evidence type="ECO:0000313" key="18">
    <source>
        <dbReference type="Proteomes" id="UP001595604"/>
    </source>
</evidence>
<dbReference type="PANTHER" id="PTHR41523:SF7">
    <property type="entry name" value="HISTIDINE KINASE"/>
    <property type="match status" value="1"/>
</dbReference>
<dbReference type="Pfam" id="PF07536">
    <property type="entry name" value="HWE_HK"/>
    <property type="match status" value="1"/>
</dbReference>
<feature type="chain" id="PRO_5046830800" description="histidine kinase" evidence="14">
    <location>
        <begin position="18"/>
        <end position="531"/>
    </location>
</feature>
<dbReference type="SMART" id="SM01079">
    <property type="entry name" value="CHASE"/>
    <property type="match status" value="1"/>
</dbReference>
<evidence type="ECO:0000259" key="15">
    <source>
        <dbReference type="PROSITE" id="PS50198"/>
    </source>
</evidence>
<keyword evidence="7" id="KW-0547">Nucleotide-binding</keyword>
<dbReference type="PROSITE" id="PS50198">
    <property type="entry name" value="PPIC_PPIASE_2"/>
    <property type="match status" value="1"/>
</dbReference>
<feature type="domain" description="CHASE" evidence="16">
    <location>
        <begin position="127"/>
        <end position="219"/>
    </location>
</feature>
<keyword evidence="12" id="KW-0413">Isomerase</keyword>
<protein>
    <recommendedName>
        <fullName evidence="3">histidine kinase</fullName>
        <ecNumber evidence="3">2.7.13.3</ecNumber>
    </recommendedName>
</protein>
<evidence type="ECO:0000256" key="13">
    <source>
        <dbReference type="SAM" id="Phobius"/>
    </source>
</evidence>
<dbReference type="EMBL" id="JBHRTQ010000002">
    <property type="protein sequence ID" value="MFC3172898.1"/>
    <property type="molecule type" value="Genomic_DNA"/>
</dbReference>
<dbReference type="SMART" id="SM00911">
    <property type="entry name" value="HWE_HK"/>
    <property type="match status" value="1"/>
</dbReference>
<keyword evidence="5" id="KW-0808">Transferase</keyword>
<keyword evidence="12" id="KW-0697">Rotamase</keyword>
<dbReference type="InterPro" id="IPR011102">
    <property type="entry name" value="Sig_transdc_His_kinase_HWE"/>
</dbReference>
<accession>A0ABV7IQF3</accession>
<dbReference type="EC" id="2.7.13.3" evidence="3"/>
<dbReference type="InterPro" id="IPR000297">
    <property type="entry name" value="PPIase_PpiC"/>
</dbReference>
<gene>
    <name evidence="17" type="ORF">ACFOD9_01390</name>
</gene>
<evidence type="ECO:0000256" key="10">
    <source>
        <dbReference type="ARBA" id="ARBA00022989"/>
    </source>
</evidence>
<keyword evidence="9" id="KW-0067">ATP-binding</keyword>
<evidence type="ECO:0000256" key="2">
    <source>
        <dbReference type="ARBA" id="ARBA00004370"/>
    </source>
</evidence>
<sequence length="531" mass="56844">MAIFLLVSAITALSVYAIEQVEAQRGEAQHRQVATTVTAAIERLVNANAVYLRAGALLSPGLAPSSRDFAAFAHQLSADESLRSGGTLGWAERMASDQVPAFEARMRASGDQGYAVRPRALGGDVLPVAFVYPADAVGRRGLGFDMLSEPVRRGAIERAMRTGRPTASGAIDLISHDDEAHSSGFGIFMPVYADDGAHRRMVGVIARGFVAHSFLRDALAGERLADYGIALHDAESPGSQPLAVLGEQAGAGRRVTREVVLADHRMRIEISPPAPATLSNLSLLTLLFGMMVAALLLIVARLVTQQAAEDRAALAWFEEQASIRNSLTRELNHRVKNTLANVLSIVALTRRRTSNIDEFVAGLIGRVRALSATHDLLTQSEWGTTPVRAVIAAELAPYAQGTDRAVAMRGPLVELAPNDALSLGLAIHELATNASKYGALSVPGGRVEISWEMLTDKLARIDWSEHGGPPVATERRRGFGTELIEKIVAHELRNPVDLRFEGDGVCCTLVVPVRPPAAFQIRAARPAEAGE</sequence>
<dbReference type="Proteomes" id="UP001595604">
    <property type="component" value="Unassembled WGS sequence"/>
</dbReference>
<dbReference type="PANTHER" id="PTHR41523">
    <property type="entry name" value="TWO-COMPONENT SYSTEM SENSOR PROTEIN"/>
    <property type="match status" value="1"/>
</dbReference>
<reference evidence="18" key="1">
    <citation type="journal article" date="2019" name="Int. J. Syst. Evol. Microbiol.">
        <title>The Global Catalogue of Microorganisms (GCM) 10K type strain sequencing project: providing services to taxonomists for standard genome sequencing and annotation.</title>
        <authorList>
            <consortium name="The Broad Institute Genomics Platform"/>
            <consortium name="The Broad Institute Genome Sequencing Center for Infectious Disease"/>
            <person name="Wu L."/>
            <person name="Ma J."/>
        </authorList>
    </citation>
    <scope>NUCLEOTIDE SEQUENCE [LARGE SCALE GENOMIC DNA]</scope>
    <source>
        <strain evidence="18">KCTC 42984</strain>
    </source>
</reference>
<evidence type="ECO:0000256" key="8">
    <source>
        <dbReference type="ARBA" id="ARBA00022777"/>
    </source>
</evidence>
<dbReference type="RefSeq" id="WP_379508295.1">
    <property type="nucleotide sequence ID" value="NZ_JBHRTQ010000002.1"/>
</dbReference>
<keyword evidence="18" id="KW-1185">Reference proteome</keyword>
<evidence type="ECO:0000256" key="6">
    <source>
        <dbReference type="ARBA" id="ARBA00022692"/>
    </source>
</evidence>
<evidence type="ECO:0000256" key="11">
    <source>
        <dbReference type="ARBA" id="ARBA00023136"/>
    </source>
</evidence>
<evidence type="ECO:0000259" key="16">
    <source>
        <dbReference type="PROSITE" id="PS50839"/>
    </source>
</evidence>
<dbReference type="InterPro" id="IPR042240">
    <property type="entry name" value="CHASE_sf"/>
</dbReference>
<evidence type="ECO:0000256" key="1">
    <source>
        <dbReference type="ARBA" id="ARBA00000085"/>
    </source>
</evidence>
<evidence type="ECO:0000313" key="17">
    <source>
        <dbReference type="EMBL" id="MFC3172898.1"/>
    </source>
</evidence>
<evidence type="ECO:0000256" key="14">
    <source>
        <dbReference type="SAM" id="SignalP"/>
    </source>
</evidence>
<keyword evidence="14" id="KW-0732">Signal</keyword>
<feature type="domain" description="PpiC" evidence="15">
    <location>
        <begin position="23"/>
        <end position="103"/>
    </location>
</feature>
<proteinExistence type="predicted"/>
<dbReference type="InterPro" id="IPR006189">
    <property type="entry name" value="CHASE_dom"/>
</dbReference>
<comment type="catalytic activity">
    <reaction evidence="1">
        <text>ATP + protein L-histidine = ADP + protein N-phospho-L-histidine.</text>
        <dbReference type="EC" id="2.7.13.3"/>
    </reaction>
</comment>
<evidence type="ECO:0000256" key="7">
    <source>
        <dbReference type="ARBA" id="ARBA00022741"/>
    </source>
</evidence>
<evidence type="ECO:0000256" key="12">
    <source>
        <dbReference type="PROSITE-ProRule" id="PRU00278"/>
    </source>
</evidence>
<dbReference type="PROSITE" id="PS50839">
    <property type="entry name" value="CHASE"/>
    <property type="match status" value="1"/>
</dbReference>
<keyword evidence="8" id="KW-0418">Kinase</keyword>
<name>A0ABV7IQF3_9SPHN</name>
<evidence type="ECO:0000256" key="5">
    <source>
        <dbReference type="ARBA" id="ARBA00022679"/>
    </source>
</evidence>
<keyword evidence="6 13" id="KW-0812">Transmembrane</keyword>
<keyword evidence="10 13" id="KW-1133">Transmembrane helix</keyword>
<feature type="transmembrane region" description="Helical" evidence="13">
    <location>
        <begin position="281"/>
        <end position="303"/>
    </location>
</feature>
<evidence type="ECO:0000256" key="4">
    <source>
        <dbReference type="ARBA" id="ARBA00022553"/>
    </source>
</evidence>
<keyword evidence="4" id="KW-0597">Phosphoprotein</keyword>
<comment type="subcellular location">
    <subcellularLocation>
        <location evidence="2">Membrane</location>
    </subcellularLocation>
</comment>
<organism evidence="17 18">
    <name type="scientific">Novosphingobium bradum</name>
    <dbReference type="NCBI Taxonomy" id="1737444"/>
    <lineage>
        <taxon>Bacteria</taxon>
        <taxon>Pseudomonadati</taxon>
        <taxon>Pseudomonadota</taxon>
        <taxon>Alphaproteobacteria</taxon>
        <taxon>Sphingomonadales</taxon>
        <taxon>Sphingomonadaceae</taxon>
        <taxon>Novosphingobium</taxon>
    </lineage>
</organism>
<keyword evidence="11 13" id="KW-0472">Membrane</keyword>
<dbReference type="InterPro" id="IPR036890">
    <property type="entry name" value="HATPase_C_sf"/>
</dbReference>
<dbReference type="Pfam" id="PF03924">
    <property type="entry name" value="CHASE"/>
    <property type="match status" value="1"/>
</dbReference>